<dbReference type="EMBL" id="VTEV01000010">
    <property type="protein sequence ID" value="TYS63505.1"/>
    <property type="molecule type" value="Genomic_DNA"/>
</dbReference>
<dbReference type="Gene3D" id="2.40.50.100">
    <property type="match status" value="1"/>
</dbReference>
<sequence>MIQRYHLIKCPYDGIIEKMYVRGNCHVYEWENLFLIKTTEGKIEGISVGASGHITSLVVNQGDQVRRNMRLASLQDDFIITGSD</sequence>
<evidence type="ECO:0008006" key="3">
    <source>
        <dbReference type="Google" id="ProtNLM"/>
    </source>
</evidence>
<name>A0A5D4SJ86_9BACI</name>
<reference evidence="1 2" key="1">
    <citation type="submission" date="2019-08" db="EMBL/GenBank/DDBJ databases">
        <title>Bacillus genomes from the desert of Cuatro Cienegas, Coahuila.</title>
        <authorList>
            <person name="Olmedo-Alvarez G."/>
        </authorList>
    </citation>
    <scope>NUCLEOTIDE SEQUENCE [LARGE SCALE GENOMIC DNA]</scope>
    <source>
        <strain evidence="1 2">CH28_1T</strain>
    </source>
</reference>
<protein>
    <recommendedName>
        <fullName evidence="3">Lipoyl-binding domain-containing protein</fullName>
    </recommendedName>
</protein>
<evidence type="ECO:0000313" key="2">
    <source>
        <dbReference type="Proteomes" id="UP000322524"/>
    </source>
</evidence>
<comment type="caution">
    <text evidence="1">The sequence shown here is derived from an EMBL/GenBank/DDBJ whole genome shotgun (WGS) entry which is preliminary data.</text>
</comment>
<proteinExistence type="predicted"/>
<dbReference type="InterPro" id="IPR011053">
    <property type="entry name" value="Single_hybrid_motif"/>
</dbReference>
<dbReference type="OrthoDB" id="2639611at2"/>
<dbReference type="SUPFAM" id="SSF51230">
    <property type="entry name" value="Single hybrid motif"/>
    <property type="match status" value="1"/>
</dbReference>
<gene>
    <name evidence="1" type="ORF">FZC76_20015</name>
</gene>
<accession>A0A5D4SJ86</accession>
<dbReference type="AlphaFoldDB" id="A0A5D4SJ86"/>
<evidence type="ECO:0000313" key="1">
    <source>
        <dbReference type="EMBL" id="TYS63505.1"/>
    </source>
</evidence>
<dbReference type="Proteomes" id="UP000322524">
    <property type="component" value="Unassembled WGS sequence"/>
</dbReference>
<dbReference type="RefSeq" id="WP_148989921.1">
    <property type="nucleotide sequence ID" value="NZ_VTEV01000010.1"/>
</dbReference>
<organism evidence="1 2">
    <name type="scientific">Sutcliffiella horikoshii</name>
    <dbReference type="NCBI Taxonomy" id="79883"/>
    <lineage>
        <taxon>Bacteria</taxon>
        <taxon>Bacillati</taxon>
        <taxon>Bacillota</taxon>
        <taxon>Bacilli</taxon>
        <taxon>Bacillales</taxon>
        <taxon>Bacillaceae</taxon>
        <taxon>Sutcliffiella</taxon>
    </lineage>
</organism>